<name>A0ABP7SBU9_9ACTN</name>
<gene>
    <name evidence="2" type="ORF">GCM10022232_57980</name>
</gene>
<evidence type="ECO:0000256" key="1">
    <source>
        <dbReference type="SAM" id="MobiDB-lite"/>
    </source>
</evidence>
<proteinExistence type="predicted"/>
<sequence length="80" mass="8364">MQAVAIGYDDSRKDRCSQRPGIDSDVVARSQTHAEVHADNDSSVVLEFEDDAAPPAAETVVGGEEVAPAPPAQSDSQVIS</sequence>
<comment type="caution">
    <text evidence="2">The sequence shown here is derived from an EMBL/GenBank/DDBJ whole genome shotgun (WGS) entry which is preliminary data.</text>
</comment>
<dbReference type="Proteomes" id="UP001500456">
    <property type="component" value="Unassembled WGS sequence"/>
</dbReference>
<accession>A0ABP7SBU9</accession>
<evidence type="ECO:0008006" key="4">
    <source>
        <dbReference type="Google" id="ProtNLM"/>
    </source>
</evidence>
<reference evidence="3" key="1">
    <citation type="journal article" date="2019" name="Int. J. Syst. Evol. Microbiol.">
        <title>The Global Catalogue of Microorganisms (GCM) 10K type strain sequencing project: providing services to taxonomists for standard genome sequencing and annotation.</title>
        <authorList>
            <consortium name="The Broad Institute Genomics Platform"/>
            <consortium name="The Broad Institute Genome Sequencing Center for Infectious Disease"/>
            <person name="Wu L."/>
            <person name="Ma J."/>
        </authorList>
    </citation>
    <scope>NUCLEOTIDE SEQUENCE [LARGE SCALE GENOMIC DNA]</scope>
    <source>
        <strain evidence="3">JCM 16924</strain>
    </source>
</reference>
<evidence type="ECO:0000313" key="2">
    <source>
        <dbReference type="EMBL" id="GAA4009596.1"/>
    </source>
</evidence>
<feature type="region of interest" description="Disordered" evidence="1">
    <location>
        <begin position="55"/>
        <end position="80"/>
    </location>
</feature>
<evidence type="ECO:0000313" key="3">
    <source>
        <dbReference type="Proteomes" id="UP001500456"/>
    </source>
</evidence>
<organism evidence="2 3">
    <name type="scientific">Streptomyces plumbiresistens</name>
    <dbReference type="NCBI Taxonomy" id="511811"/>
    <lineage>
        <taxon>Bacteria</taxon>
        <taxon>Bacillati</taxon>
        <taxon>Actinomycetota</taxon>
        <taxon>Actinomycetes</taxon>
        <taxon>Kitasatosporales</taxon>
        <taxon>Streptomycetaceae</taxon>
        <taxon>Streptomyces</taxon>
    </lineage>
</organism>
<keyword evidence="3" id="KW-1185">Reference proteome</keyword>
<feature type="region of interest" description="Disordered" evidence="1">
    <location>
        <begin position="1"/>
        <end position="22"/>
    </location>
</feature>
<dbReference type="EMBL" id="BAAAZX010000018">
    <property type="protein sequence ID" value="GAA4009596.1"/>
    <property type="molecule type" value="Genomic_DNA"/>
</dbReference>
<protein>
    <recommendedName>
        <fullName evidence="4">FHA domain-containing protein</fullName>
    </recommendedName>
</protein>